<dbReference type="EMBL" id="BK032730">
    <property type="protein sequence ID" value="DAF57218.1"/>
    <property type="molecule type" value="Genomic_DNA"/>
</dbReference>
<protein>
    <submittedName>
        <fullName evidence="1">Uncharacterized protein</fullName>
    </submittedName>
</protein>
<accession>A0A8S5T369</accession>
<evidence type="ECO:0000313" key="1">
    <source>
        <dbReference type="EMBL" id="DAF57218.1"/>
    </source>
</evidence>
<organism evidence="1">
    <name type="scientific">Myoviridae sp. ct5ra14</name>
    <dbReference type="NCBI Taxonomy" id="2827659"/>
    <lineage>
        <taxon>Viruses</taxon>
        <taxon>Duplodnaviria</taxon>
        <taxon>Heunggongvirae</taxon>
        <taxon>Uroviricota</taxon>
        <taxon>Caudoviricetes</taxon>
    </lineage>
</organism>
<sequence>MYVELLKKRPFARADVLDLSGSEIKGSDAERLQAEGYYQLVVEIHGGQSNCRISQIEIKGGLLGELPMFSFGEATESIECTRKKIGLNIDYEAGEKRNLYFAVKPTDKEKGTLKITLTCDSIFRIHTEASYQMTQYF</sequence>
<name>A0A8S5T369_9CAUD</name>
<proteinExistence type="predicted"/>
<reference evidence="1" key="1">
    <citation type="journal article" date="2021" name="Proc. Natl. Acad. Sci. U.S.A.">
        <title>A Catalog of Tens of Thousands of Viruses from Human Metagenomes Reveals Hidden Associations with Chronic Diseases.</title>
        <authorList>
            <person name="Tisza M.J."/>
            <person name="Buck C.B."/>
        </authorList>
    </citation>
    <scope>NUCLEOTIDE SEQUENCE</scope>
    <source>
        <strain evidence="1">Ct5ra14</strain>
    </source>
</reference>